<keyword evidence="5" id="KW-0804">Transcription</keyword>
<feature type="region of interest" description="Disordered" evidence="7">
    <location>
        <begin position="1"/>
        <end position="42"/>
    </location>
</feature>
<comment type="subcellular location">
    <subcellularLocation>
        <location evidence="1">Nucleus</location>
    </subcellularLocation>
</comment>
<organism evidence="8 9">
    <name type="scientific">Sporothrix stenoceras</name>
    <dbReference type="NCBI Taxonomy" id="5173"/>
    <lineage>
        <taxon>Eukaryota</taxon>
        <taxon>Fungi</taxon>
        <taxon>Dikarya</taxon>
        <taxon>Ascomycota</taxon>
        <taxon>Pezizomycotina</taxon>
        <taxon>Sordariomycetes</taxon>
        <taxon>Sordariomycetidae</taxon>
        <taxon>Ophiostomatales</taxon>
        <taxon>Ophiostomataceae</taxon>
        <taxon>Sporothrix</taxon>
    </lineage>
</organism>
<feature type="region of interest" description="Disordered" evidence="7">
    <location>
        <begin position="304"/>
        <end position="328"/>
    </location>
</feature>
<evidence type="ECO:0000313" key="8">
    <source>
        <dbReference type="EMBL" id="KAL1895511.1"/>
    </source>
</evidence>
<dbReference type="PANTHER" id="PTHR37534">
    <property type="entry name" value="TRANSCRIPTIONAL ACTIVATOR PROTEIN UGA3"/>
    <property type="match status" value="1"/>
</dbReference>
<keyword evidence="3" id="KW-0805">Transcription regulation</keyword>
<evidence type="ECO:0000256" key="7">
    <source>
        <dbReference type="SAM" id="MobiDB-lite"/>
    </source>
</evidence>
<evidence type="ECO:0000313" key="9">
    <source>
        <dbReference type="Proteomes" id="UP001583186"/>
    </source>
</evidence>
<evidence type="ECO:0000256" key="6">
    <source>
        <dbReference type="ARBA" id="ARBA00023242"/>
    </source>
</evidence>
<feature type="compositionally biased region" description="Low complexity" evidence="7">
    <location>
        <begin position="102"/>
        <end position="112"/>
    </location>
</feature>
<accession>A0ABR3Z5G3</accession>
<evidence type="ECO:0000256" key="3">
    <source>
        <dbReference type="ARBA" id="ARBA00023015"/>
    </source>
</evidence>
<keyword evidence="6" id="KW-0539">Nucleus</keyword>
<feature type="region of interest" description="Disordered" evidence="7">
    <location>
        <begin position="102"/>
        <end position="131"/>
    </location>
</feature>
<protein>
    <recommendedName>
        <fullName evidence="10">C6 zinc finger domain containing protein</fullName>
    </recommendedName>
</protein>
<evidence type="ECO:0008006" key="10">
    <source>
        <dbReference type="Google" id="ProtNLM"/>
    </source>
</evidence>
<feature type="compositionally biased region" description="Low complexity" evidence="7">
    <location>
        <begin position="1"/>
        <end position="20"/>
    </location>
</feature>
<evidence type="ECO:0000256" key="1">
    <source>
        <dbReference type="ARBA" id="ARBA00004123"/>
    </source>
</evidence>
<evidence type="ECO:0000256" key="4">
    <source>
        <dbReference type="ARBA" id="ARBA00023125"/>
    </source>
</evidence>
<sequence>MPTTLQSQSQVAQVSESSTSPAARSDDGTHPSSAPASNGSPSSGLFDFAQSIVDGTLDLSSFQDIYFPPVSINDFSMPMQGIQSGDAAQQEQVQQEWLLSAPAPTQSPPQATHETHESTQSAPSGAMDGAAAPLPLPDIDLSLDLPPILDPIENGPKCASVKALFHRMATASPMFRAALSAFATIQASTTAARVQYKRYYDQAALALGERVDSATAGGKQADMRHVLATIFFLTYINLLTGQLEMACANLEKAHRVIQLAGGVVSLGGVEQRIVSWIRLLDARAASAGGQGLLVNDTSGIIYPLTPSSGPPEDSNNTNNDRGESASEQGSSAHEVIYEMLCQPGIVFYQEVQTITVRITRIAHAHRSRGSVEDETEVMAIAANILKDLAALYARRPAIMDAAVGGNPGESDSLVSLLAPSLASAIVRSYQTYMANFYACYIHLHRVAHRHLARSQTVLTAMDKIKAMVHAMADGRTDGSSPEGTTSGSGNHIMVNMLWPLFLWGSEEDDADECRWILKTIRSLHHLVTNANMTANVLQEIQTRQQEAGWRVDIRSVCLELFNTTFAIV</sequence>
<dbReference type="EMBL" id="JAWCUI010000027">
    <property type="protein sequence ID" value="KAL1895511.1"/>
    <property type="molecule type" value="Genomic_DNA"/>
</dbReference>
<feature type="compositionally biased region" description="Low complexity" evidence="7">
    <location>
        <begin position="31"/>
        <end position="42"/>
    </location>
</feature>
<proteinExistence type="predicted"/>
<comment type="caution">
    <text evidence="8">The sequence shown here is derived from an EMBL/GenBank/DDBJ whole genome shotgun (WGS) entry which is preliminary data.</text>
</comment>
<name>A0ABR3Z5G3_9PEZI</name>
<dbReference type="InterPro" id="IPR021858">
    <property type="entry name" value="Fun_TF"/>
</dbReference>
<feature type="compositionally biased region" description="Polar residues" evidence="7">
    <location>
        <begin position="313"/>
        <end position="328"/>
    </location>
</feature>
<keyword evidence="9" id="KW-1185">Reference proteome</keyword>
<gene>
    <name evidence="8" type="ORF">Sste5346_005320</name>
</gene>
<dbReference type="Pfam" id="PF11951">
    <property type="entry name" value="Fungal_trans_2"/>
    <property type="match status" value="1"/>
</dbReference>
<evidence type="ECO:0000256" key="2">
    <source>
        <dbReference type="ARBA" id="ARBA00022833"/>
    </source>
</evidence>
<reference evidence="8 9" key="1">
    <citation type="journal article" date="2024" name="IMA Fungus">
        <title>IMA Genome - F19 : A genome assembly and annotation guide to empower mycologists, including annotated draft genome sequences of Ceratocystis pirilliformis, Diaporthe australafricana, Fusarium ophioides, Paecilomyces lecythidis, and Sporothrix stenoceras.</title>
        <authorList>
            <person name="Aylward J."/>
            <person name="Wilson A.M."/>
            <person name="Visagie C.M."/>
            <person name="Spraker J."/>
            <person name="Barnes I."/>
            <person name="Buitendag C."/>
            <person name="Ceriani C."/>
            <person name="Del Mar Angel L."/>
            <person name="du Plessis D."/>
            <person name="Fuchs T."/>
            <person name="Gasser K."/>
            <person name="Kramer D."/>
            <person name="Li W."/>
            <person name="Munsamy K."/>
            <person name="Piso A."/>
            <person name="Price J.L."/>
            <person name="Sonnekus B."/>
            <person name="Thomas C."/>
            <person name="van der Nest A."/>
            <person name="van Dijk A."/>
            <person name="van Heerden A."/>
            <person name="van Vuuren N."/>
            <person name="Yilmaz N."/>
            <person name="Duong T.A."/>
            <person name="van der Merwe N.A."/>
            <person name="Wingfield M.J."/>
            <person name="Wingfield B.D."/>
        </authorList>
    </citation>
    <scope>NUCLEOTIDE SEQUENCE [LARGE SCALE GENOMIC DNA]</scope>
    <source>
        <strain evidence="8 9">CMW 5346</strain>
    </source>
</reference>
<evidence type="ECO:0000256" key="5">
    <source>
        <dbReference type="ARBA" id="ARBA00023163"/>
    </source>
</evidence>
<dbReference type="PANTHER" id="PTHR37534:SF49">
    <property type="entry name" value="LYSINE BIOSYNTHESIS REGULATORY PROTEIN LYS14"/>
    <property type="match status" value="1"/>
</dbReference>
<keyword evidence="4" id="KW-0238">DNA-binding</keyword>
<keyword evidence="2" id="KW-0862">Zinc</keyword>
<dbReference type="Proteomes" id="UP001583186">
    <property type="component" value="Unassembled WGS sequence"/>
</dbReference>